<dbReference type="EMBL" id="REGN01001501">
    <property type="protein sequence ID" value="RNA34299.1"/>
    <property type="molecule type" value="Genomic_DNA"/>
</dbReference>
<proteinExistence type="predicted"/>
<gene>
    <name evidence="1" type="ORF">BpHYR1_054553</name>
</gene>
<name>A0A3M7SEY5_BRAPC</name>
<comment type="caution">
    <text evidence="1">The sequence shown here is derived from an EMBL/GenBank/DDBJ whole genome shotgun (WGS) entry which is preliminary data.</text>
</comment>
<organism evidence="1 2">
    <name type="scientific">Brachionus plicatilis</name>
    <name type="common">Marine rotifer</name>
    <name type="synonym">Brachionus muelleri</name>
    <dbReference type="NCBI Taxonomy" id="10195"/>
    <lineage>
        <taxon>Eukaryota</taxon>
        <taxon>Metazoa</taxon>
        <taxon>Spiralia</taxon>
        <taxon>Gnathifera</taxon>
        <taxon>Rotifera</taxon>
        <taxon>Eurotatoria</taxon>
        <taxon>Monogononta</taxon>
        <taxon>Pseudotrocha</taxon>
        <taxon>Ploima</taxon>
        <taxon>Brachionidae</taxon>
        <taxon>Brachionus</taxon>
    </lineage>
</organism>
<sequence length="234" mass="26335">MVERKQHHRVLHIFGQIVQIGQYDLVVDAIVVVQIGGLVRLFDQVGLFVQQLKMLCLDQTHHRIDQIVLDVRGLVHVRQIQVDQVGGRFVGHGVDGEADGRLANKRIERRAQAHQRLFVVLDVVDQLGLVGIVELDRVVFGRVLQYLVLGHELGAVDQLVCVLHAFQNDQLELFGVGRFFHADALEKGQVRIELVGQRVQVGAERMVFVVEQVHARNGREAFARPHPFGEVVGL</sequence>
<evidence type="ECO:0000313" key="2">
    <source>
        <dbReference type="Proteomes" id="UP000276133"/>
    </source>
</evidence>
<dbReference type="Proteomes" id="UP000276133">
    <property type="component" value="Unassembled WGS sequence"/>
</dbReference>
<evidence type="ECO:0000313" key="1">
    <source>
        <dbReference type="EMBL" id="RNA34299.1"/>
    </source>
</evidence>
<accession>A0A3M7SEY5</accession>
<keyword evidence="2" id="KW-1185">Reference proteome</keyword>
<protein>
    <submittedName>
        <fullName evidence="1">Uncharacterized protein</fullName>
    </submittedName>
</protein>
<reference evidence="1 2" key="1">
    <citation type="journal article" date="2018" name="Sci. Rep.">
        <title>Genomic signatures of local adaptation to the degree of environmental predictability in rotifers.</title>
        <authorList>
            <person name="Franch-Gras L."/>
            <person name="Hahn C."/>
            <person name="Garcia-Roger E.M."/>
            <person name="Carmona M.J."/>
            <person name="Serra M."/>
            <person name="Gomez A."/>
        </authorList>
    </citation>
    <scope>NUCLEOTIDE SEQUENCE [LARGE SCALE GENOMIC DNA]</scope>
    <source>
        <strain evidence="1">HYR1</strain>
    </source>
</reference>
<dbReference type="AlphaFoldDB" id="A0A3M7SEY5"/>